<organism evidence="1 2">
    <name type="scientific">Streptomyces mexicanus</name>
    <dbReference type="NCBI Taxonomy" id="178566"/>
    <lineage>
        <taxon>Bacteria</taxon>
        <taxon>Bacillati</taxon>
        <taxon>Actinomycetota</taxon>
        <taxon>Actinomycetes</taxon>
        <taxon>Kitasatosporales</taxon>
        <taxon>Streptomycetaceae</taxon>
        <taxon>Streptomyces</taxon>
    </lineage>
</organism>
<proteinExistence type="predicted"/>
<dbReference type="RefSeq" id="WP_159672902.1">
    <property type="nucleotide sequence ID" value="NZ_JACMHY010000003.1"/>
</dbReference>
<dbReference type="GO" id="GO:0016787">
    <property type="term" value="F:hydrolase activity"/>
    <property type="evidence" value="ECO:0007669"/>
    <property type="project" value="UniProtKB-KW"/>
</dbReference>
<comment type="caution">
    <text evidence="1">The sequence shown here is derived from an EMBL/GenBank/DDBJ whole genome shotgun (WGS) entry which is preliminary data.</text>
</comment>
<protein>
    <submittedName>
        <fullName evidence="1">Alpha/beta hydrolase</fullName>
    </submittedName>
</protein>
<keyword evidence="1" id="KW-0378">Hydrolase</keyword>
<dbReference type="AlphaFoldDB" id="A0A7X1HYZ8"/>
<dbReference type="OrthoDB" id="9800988at2"/>
<dbReference type="Proteomes" id="UP000517694">
    <property type="component" value="Unassembled WGS sequence"/>
</dbReference>
<dbReference type="Gene3D" id="3.40.50.1820">
    <property type="entry name" value="alpha/beta hydrolase"/>
    <property type="match status" value="1"/>
</dbReference>
<evidence type="ECO:0000313" key="1">
    <source>
        <dbReference type="EMBL" id="MBC2865250.1"/>
    </source>
</evidence>
<evidence type="ECO:0000313" key="2">
    <source>
        <dbReference type="Proteomes" id="UP000517694"/>
    </source>
</evidence>
<dbReference type="PANTHER" id="PTHR45763">
    <property type="entry name" value="HYDROLASE, ALPHA/BETA FOLD FAMILY PROTEIN, EXPRESSED-RELATED"/>
    <property type="match status" value="1"/>
</dbReference>
<accession>A0A7X1HYZ8</accession>
<dbReference type="EMBL" id="JACMHY010000003">
    <property type="protein sequence ID" value="MBC2865250.1"/>
    <property type="molecule type" value="Genomic_DNA"/>
</dbReference>
<dbReference type="PANTHER" id="PTHR45763:SF46">
    <property type="entry name" value="AB HYDROLASE-1 DOMAIN-CONTAINING PROTEIN"/>
    <property type="match status" value="1"/>
</dbReference>
<name>A0A7X1HYZ8_9ACTN</name>
<sequence length="311" mass="32679">MAGRGVDEPERLGQTVLPDGRVLGWAEWGPEDGVPVLLCAGAATSRWMGLGAGTPGGDGYGRDGGDPVARLGVRLVCLDRPGLGVSDPAPGGTLTGFAEDVRHLVGVRGLRHPAVLGFSQGAPFALACAWAGVVRAAAVVSGSDELAHPYLVRMLEPDVRAMVEAATTDPRGAEADFAGMGDPEVLCDLVARLSGEADRRIYTEPGFARSFRRAVRQGFAQGPGGYAREVVLTMSRWPFDPAEITVPVDLWYGAQDTSPVHSPDLGASLARRIGTAHRHVVPEAGAALLWTHTRDVLATLLERRTRALAGA</sequence>
<keyword evidence="2" id="KW-1185">Reference proteome</keyword>
<reference evidence="1 2" key="1">
    <citation type="submission" date="2020-08" db="EMBL/GenBank/DDBJ databases">
        <title>Whole-Genome Sequence of French Clinical Streptomyces mexicanus Strain Q0842.</title>
        <authorList>
            <person name="Boxberger M."/>
            <person name="La Scola B."/>
        </authorList>
    </citation>
    <scope>NUCLEOTIDE SEQUENCE [LARGE SCALE GENOMIC DNA]</scope>
    <source>
        <strain evidence="1 2">Marseille-Q0842</strain>
    </source>
</reference>
<dbReference type="InterPro" id="IPR029058">
    <property type="entry name" value="AB_hydrolase_fold"/>
</dbReference>
<gene>
    <name evidence="1" type="ORF">H1R13_09645</name>
</gene>
<dbReference type="SUPFAM" id="SSF53474">
    <property type="entry name" value="alpha/beta-Hydrolases"/>
    <property type="match status" value="1"/>
</dbReference>